<dbReference type="InterPro" id="IPR022998">
    <property type="entry name" value="ThiamineP_synth_TenI"/>
</dbReference>
<evidence type="ECO:0000256" key="9">
    <source>
        <dbReference type="HAMAP-Rule" id="MF_00097"/>
    </source>
</evidence>
<feature type="binding site" evidence="9">
    <location>
        <position position="135"/>
    </location>
    <ligand>
        <name>4-amino-2-methyl-5-(diphosphooxymethyl)pyrimidine</name>
        <dbReference type="ChEBI" id="CHEBI:57841"/>
    </ligand>
</feature>
<dbReference type="InterPro" id="IPR034291">
    <property type="entry name" value="TMP_synthase"/>
</dbReference>
<feature type="binding site" evidence="9">
    <location>
        <begin position="132"/>
        <end position="134"/>
    </location>
    <ligand>
        <name>2-[(2R,5Z)-2-carboxy-4-methylthiazol-5(2H)-ylidene]ethyl phosphate</name>
        <dbReference type="ChEBI" id="CHEBI:62899"/>
    </ligand>
</feature>
<evidence type="ECO:0000256" key="10">
    <source>
        <dbReference type="RuleBase" id="RU003826"/>
    </source>
</evidence>
<sequence>MDYGLYIVTDEILAPGCSHIQIARESLAGGANIIQLRDKRRGGAELYIIAKEIRSLCNEYSAGFIVNDRLDIALLTGADGVHLGQDDIPVSAVRTLAPRPFIIGISVGSVEEAILAEKGGADYLGVGPVYPTETKKDAGPAVGPSLIRKIREKTKIPIVAIGGINLSNTRDVIDAGADGIAVISAVICSPDIKIASRKFVQLLSGKPSVV</sequence>
<evidence type="ECO:0000313" key="14">
    <source>
        <dbReference type="Proteomes" id="UP000245934"/>
    </source>
</evidence>
<keyword evidence="2 9" id="KW-0808">Transferase</keyword>
<dbReference type="SUPFAM" id="SSF51391">
    <property type="entry name" value="Thiamin phosphate synthase"/>
    <property type="match status" value="1"/>
</dbReference>
<feature type="binding site" evidence="9">
    <location>
        <position position="68"/>
    </location>
    <ligand>
        <name>Mg(2+)</name>
        <dbReference type="ChEBI" id="CHEBI:18420"/>
    </ligand>
</feature>
<feature type="binding site" evidence="9">
    <location>
        <position position="163"/>
    </location>
    <ligand>
        <name>2-[(2R,5Z)-2-carboxy-4-methylthiazol-5(2H)-ylidene]ethyl phosphate</name>
        <dbReference type="ChEBI" id="CHEBI:62899"/>
    </ligand>
</feature>
<dbReference type="CDD" id="cd00564">
    <property type="entry name" value="TMP_TenI"/>
    <property type="match status" value="1"/>
</dbReference>
<comment type="catalytic activity">
    <reaction evidence="6 9 10">
        <text>4-methyl-5-(2-phosphooxyethyl)-thiazole + 4-amino-2-methyl-5-(diphosphooxymethyl)pyrimidine + H(+) = thiamine phosphate + diphosphate</text>
        <dbReference type="Rhea" id="RHEA:22328"/>
        <dbReference type="ChEBI" id="CHEBI:15378"/>
        <dbReference type="ChEBI" id="CHEBI:33019"/>
        <dbReference type="ChEBI" id="CHEBI:37575"/>
        <dbReference type="ChEBI" id="CHEBI:57841"/>
        <dbReference type="ChEBI" id="CHEBI:58296"/>
        <dbReference type="EC" id="2.5.1.3"/>
    </reaction>
</comment>
<dbReference type="Pfam" id="PF02581">
    <property type="entry name" value="TMP-TENI"/>
    <property type="match status" value="1"/>
</dbReference>
<dbReference type="PANTHER" id="PTHR20857">
    <property type="entry name" value="THIAMINE-PHOSPHATE PYROPHOSPHORYLASE"/>
    <property type="match status" value="1"/>
</dbReference>
<comment type="pathway">
    <text evidence="1 9 11">Cofactor biosynthesis; thiamine diphosphate biosynthesis; thiamine phosphate from 4-amino-2-methyl-5-diphosphomethylpyrimidine and 4-methyl-5-(2-phosphoethyl)-thiazole: step 1/1.</text>
</comment>
<evidence type="ECO:0000256" key="2">
    <source>
        <dbReference type="ARBA" id="ARBA00022679"/>
    </source>
</evidence>
<proteinExistence type="inferred from homology"/>
<dbReference type="GeneID" id="97608540"/>
<dbReference type="GO" id="GO:0009229">
    <property type="term" value="P:thiamine diphosphate biosynthetic process"/>
    <property type="evidence" value="ECO:0007669"/>
    <property type="project" value="UniProtKB-UniRule"/>
</dbReference>
<comment type="caution">
    <text evidence="13">The sequence shown here is derived from an EMBL/GenBank/DDBJ whole genome shotgun (WGS) entry which is preliminary data.</text>
</comment>
<evidence type="ECO:0000259" key="12">
    <source>
        <dbReference type="Pfam" id="PF02581"/>
    </source>
</evidence>
<dbReference type="Gene3D" id="3.20.20.70">
    <property type="entry name" value="Aldolase class I"/>
    <property type="match status" value="1"/>
</dbReference>
<dbReference type="EC" id="2.5.1.3" evidence="9"/>
<evidence type="ECO:0000256" key="4">
    <source>
        <dbReference type="ARBA" id="ARBA00022842"/>
    </source>
</evidence>
<dbReference type="GO" id="GO:0004789">
    <property type="term" value="F:thiamine-phosphate diphosphorylase activity"/>
    <property type="evidence" value="ECO:0007669"/>
    <property type="project" value="UniProtKB-UniRule"/>
</dbReference>
<feature type="domain" description="Thiamine phosphate synthase/TenI" evidence="12">
    <location>
        <begin position="5"/>
        <end position="186"/>
    </location>
</feature>
<dbReference type="GO" id="GO:0005737">
    <property type="term" value="C:cytoplasm"/>
    <property type="evidence" value="ECO:0007669"/>
    <property type="project" value="TreeGrafter"/>
</dbReference>
<dbReference type="PANTHER" id="PTHR20857:SF23">
    <property type="entry name" value="THIAMINE BIOSYNTHETIC BIFUNCTIONAL ENZYME"/>
    <property type="match status" value="1"/>
</dbReference>
<evidence type="ECO:0000256" key="11">
    <source>
        <dbReference type="RuleBase" id="RU004253"/>
    </source>
</evidence>
<dbReference type="AlphaFoldDB" id="A0A2V2MX57"/>
<dbReference type="InterPro" id="IPR013785">
    <property type="entry name" value="Aldolase_TIM"/>
</dbReference>
<dbReference type="FunFam" id="3.20.20.70:FF:000096">
    <property type="entry name" value="Thiamine-phosphate synthase"/>
    <property type="match status" value="1"/>
</dbReference>
<dbReference type="RefSeq" id="WP_109941403.1">
    <property type="nucleotide sequence ID" value="NZ_CP176366.1"/>
</dbReference>
<evidence type="ECO:0000256" key="1">
    <source>
        <dbReference type="ARBA" id="ARBA00005165"/>
    </source>
</evidence>
<keyword evidence="5 9" id="KW-0784">Thiamine biosynthesis</keyword>
<feature type="binding site" evidence="9">
    <location>
        <begin position="35"/>
        <end position="39"/>
    </location>
    <ligand>
        <name>4-amino-2-methyl-5-(diphosphooxymethyl)pyrimidine</name>
        <dbReference type="ChEBI" id="CHEBI:57841"/>
    </ligand>
</feature>
<dbReference type="GO" id="GO:0009228">
    <property type="term" value="P:thiamine biosynthetic process"/>
    <property type="evidence" value="ECO:0007669"/>
    <property type="project" value="UniProtKB-KW"/>
</dbReference>
<dbReference type="Proteomes" id="UP000245934">
    <property type="component" value="Unassembled WGS sequence"/>
</dbReference>
<evidence type="ECO:0000256" key="8">
    <source>
        <dbReference type="ARBA" id="ARBA00047883"/>
    </source>
</evidence>
<name>A0A2V2MX57_9EURY</name>
<dbReference type="HAMAP" id="MF_00097">
    <property type="entry name" value="TMP_synthase"/>
    <property type="match status" value="1"/>
</dbReference>
<keyword evidence="4 9" id="KW-0460">Magnesium</keyword>
<accession>A0A2V2MX57</accession>
<dbReference type="GO" id="GO:0000287">
    <property type="term" value="F:magnesium ion binding"/>
    <property type="evidence" value="ECO:0007669"/>
    <property type="project" value="UniProtKB-UniRule"/>
</dbReference>
<comment type="catalytic activity">
    <reaction evidence="7 9 10">
        <text>2-(2-carboxy-4-methylthiazol-5-yl)ethyl phosphate + 4-amino-2-methyl-5-(diphosphooxymethyl)pyrimidine + 2 H(+) = thiamine phosphate + CO2 + diphosphate</text>
        <dbReference type="Rhea" id="RHEA:47848"/>
        <dbReference type="ChEBI" id="CHEBI:15378"/>
        <dbReference type="ChEBI" id="CHEBI:16526"/>
        <dbReference type="ChEBI" id="CHEBI:33019"/>
        <dbReference type="ChEBI" id="CHEBI:37575"/>
        <dbReference type="ChEBI" id="CHEBI:57841"/>
        <dbReference type="ChEBI" id="CHEBI:62890"/>
        <dbReference type="EC" id="2.5.1.3"/>
    </reaction>
</comment>
<evidence type="ECO:0000256" key="5">
    <source>
        <dbReference type="ARBA" id="ARBA00022977"/>
    </source>
</evidence>
<reference evidence="13 14" key="1">
    <citation type="submission" date="2018-05" db="EMBL/GenBank/DDBJ databases">
        <title>Draft genome of Methanospirillum stamsii Pt1.</title>
        <authorList>
            <person name="Dueholm M.S."/>
            <person name="Nielsen P.H."/>
            <person name="Bakmann L.F."/>
            <person name="Otzen D.E."/>
        </authorList>
    </citation>
    <scope>NUCLEOTIDE SEQUENCE [LARGE SCALE GENOMIC DNA]</scope>
    <source>
        <strain evidence="13 14">Pt1</strain>
    </source>
</reference>
<dbReference type="EMBL" id="QGMZ01000026">
    <property type="protein sequence ID" value="PWR72492.1"/>
    <property type="molecule type" value="Genomic_DNA"/>
</dbReference>
<protein>
    <recommendedName>
        <fullName evidence="9">Thiamine-phosphate synthase</fullName>
        <shortName evidence="9">TP synthase</shortName>
        <shortName evidence="9">TPS</shortName>
        <ecNumber evidence="9">2.5.1.3</ecNumber>
    </recommendedName>
    <alternativeName>
        <fullName evidence="9">Thiamine-phosphate pyrophosphorylase</fullName>
        <shortName evidence="9">TMP pyrophosphorylase</shortName>
        <shortName evidence="9">TMP-PPase</shortName>
    </alternativeName>
</protein>
<evidence type="ECO:0000256" key="7">
    <source>
        <dbReference type="ARBA" id="ARBA00047851"/>
    </source>
</evidence>
<dbReference type="UniPathway" id="UPA00060">
    <property type="reaction ID" value="UER00141"/>
</dbReference>
<dbReference type="NCBIfam" id="TIGR00693">
    <property type="entry name" value="thiE"/>
    <property type="match status" value="1"/>
</dbReference>
<gene>
    <name evidence="9 13" type="primary">thiE</name>
    <name evidence="13" type="ORF">DLD82_12210</name>
</gene>
<evidence type="ECO:0000256" key="3">
    <source>
        <dbReference type="ARBA" id="ARBA00022723"/>
    </source>
</evidence>
<keyword evidence="3 9" id="KW-0479">Metal-binding</keyword>
<dbReference type="InterPro" id="IPR036206">
    <property type="entry name" value="ThiamineP_synth_sf"/>
</dbReference>
<evidence type="ECO:0000313" key="13">
    <source>
        <dbReference type="EMBL" id="PWR72492.1"/>
    </source>
</evidence>
<comment type="similarity">
    <text evidence="9 10">Belongs to the thiamine-phosphate synthase family.</text>
</comment>
<dbReference type="OrthoDB" id="85572at2157"/>
<feature type="binding site" evidence="9">
    <location>
        <position position="106"/>
    </location>
    <ligand>
        <name>4-amino-2-methyl-5-(diphosphooxymethyl)pyrimidine</name>
        <dbReference type="ChEBI" id="CHEBI:57841"/>
    </ligand>
</feature>
<feature type="binding site" evidence="9">
    <location>
        <position position="87"/>
    </location>
    <ligand>
        <name>Mg(2+)</name>
        <dbReference type="ChEBI" id="CHEBI:18420"/>
    </ligand>
</feature>
<comment type="function">
    <text evidence="9">Condenses 4-methyl-5-(beta-hydroxyethyl)thiazole monophosphate (THZ-P) and 2-methyl-4-amino-5-hydroxymethyl pyrimidine pyrophosphate (HMP-PP) to form thiamine monophosphate (TMP).</text>
</comment>
<feature type="binding site" evidence="9">
    <location>
        <begin position="183"/>
        <end position="184"/>
    </location>
    <ligand>
        <name>2-[(2R,5Z)-2-carboxy-4-methylthiazol-5(2H)-ylidene]ethyl phosphate</name>
        <dbReference type="ChEBI" id="CHEBI:62899"/>
    </ligand>
</feature>
<keyword evidence="14" id="KW-1185">Reference proteome</keyword>
<organism evidence="13 14">
    <name type="scientific">Methanospirillum stamsii</name>
    <dbReference type="NCBI Taxonomy" id="1277351"/>
    <lineage>
        <taxon>Archaea</taxon>
        <taxon>Methanobacteriati</taxon>
        <taxon>Methanobacteriota</taxon>
        <taxon>Stenosarchaea group</taxon>
        <taxon>Methanomicrobia</taxon>
        <taxon>Methanomicrobiales</taxon>
        <taxon>Methanospirillaceae</taxon>
        <taxon>Methanospirillum</taxon>
    </lineage>
</organism>
<evidence type="ECO:0000256" key="6">
    <source>
        <dbReference type="ARBA" id="ARBA00047334"/>
    </source>
</evidence>
<feature type="binding site" evidence="9">
    <location>
        <position position="67"/>
    </location>
    <ligand>
        <name>4-amino-2-methyl-5-(diphosphooxymethyl)pyrimidine</name>
        <dbReference type="ChEBI" id="CHEBI:57841"/>
    </ligand>
</feature>
<comment type="catalytic activity">
    <reaction evidence="8 9 10">
        <text>2-[(2R,5Z)-2-carboxy-4-methylthiazol-5(2H)-ylidene]ethyl phosphate + 4-amino-2-methyl-5-(diphosphooxymethyl)pyrimidine + 2 H(+) = thiamine phosphate + CO2 + diphosphate</text>
        <dbReference type="Rhea" id="RHEA:47844"/>
        <dbReference type="ChEBI" id="CHEBI:15378"/>
        <dbReference type="ChEBI" id="CHEBI:16526"/>
        <dbReference type="ChEBI" id="CHEBI:33019"/>
        <dbReference type="ChEBI" id="CHEBI:37575"/>
        <dbReference type="ChEBI" id="CHEBI:57841"/>
        <dbReference type="ChEBI" id="CHEBI:62899"/>
        <dbReference type="EC" id="2.5.1.3"/>
    </reaction>
</comment>
<comment type="cofactor">
    <cofactor evidence="9">
        <name>Mg(2+)</name>
        <dbReference type="ChEBI" id="CHEBI:18420"/>
    </cofactor>
    <text evidence="9">Binds 1 Mg(2+) ion per subunit.</text>
</comment>